<dbReference type="GO" id="GO:0016787">
    <property type="term" value="F:hydrolase activity"/>
    <property type="evidence" value="ECO:0007669"/>
    <property type="project" value="UniProtKB-KW"/>
</dbReference>
<dbReference type="InterPro" id="IPR036736">
    <property type="entry name" value="ACP-like_sf"/>
</dbReference>
<organism evidence="2 3">
    <name type="scientific">Bimuria novae-zelandiae CBS 107.79</name>
    <dbReference type="NCBI Taxonomy" id="1447943"/>
    <lineage>
        <taxon>Eukaryota</taxon>
        <taxon>Fungi</taxon>
        <taxon>Dikarya</taxon>
        <taxon>Ascomycota</taxon>
        <taxon>Pezizomycotina</taxon>
        <taxon>Dothideomycetes</taxon>
        <taxon>Pleosporomycetidae</taxon>
        <taxon>Pleosporales</taxon>
        <taxon>Massarineae</taxon>
        <taxon>Didymosphaeriaceae</taxon>
        <taxon>Bimuria</taxon>
    </lineage>
</organism>
<evidence type="ECO:0000313" key="2">
    <source>
        <dbReference type="EMBL" id="KAF1967773.1"/>
    </source>
</evidence>
<dbReference type="Gene3D" id="3.40.50.1820">
    <property type="entry name" value="alpha/beta hydrolase"/>
    <property type="match status" value="1"/>
</dbReference>
<dbReference type="InterPro" id="IPR009081">
    <property type="entry name" value="PP-bd_ACP"/>
</dbReference>
<dbReference type="SUPFAM" id="SSF47336">
    <property type="entry name" value="ACP-like"/>
    <property type="match status" value="1"/>
</dbReference>
<feature type="domain" description="Carrier" evidence="1">
    <location>
        <begin position="14"/>
        <end position="91"/>
    </location>
</feature>
<dbReference type="OrthoDB" id="329835at2759"/>
<dbReference type="Gene3D" id="1.10.1200.10">
    <property type="entry name" value="ACP-like"/>
    <property type="match status" value="1"/>
</dbReference>
<dbReference type="SUPFAM" id="SSF53474">
    <property type="entry name" value="alpha/beta-Hydrolases"/>
    <property type="match status" value="1"/>
</dbReference>
<sequence>MDTAFQMCLHQRYLGNRSMIAKILNIIAEEIGVERDELTDDSEFVDYGVNGVLAKAIVARIANDVNTGLQSSIFDDYPTVADLRDHLEKQLELPTRSHSNRARATPKDPLSFILQCQPATASKTLFLLPDGSGSSMGYARLPRIDLDIYLIALNSPFLRGPNSSSFTVESIFGLWVQEVQRRQPRGPYYLSGWSAGGYYSFAVTKLLVAKGENVEKLILIDSPCRLVYEELPMEVVRYLSSHNLMGNWGDKKPPEWLVNHFDISIRAISKYKPSPMRADATPDVSIIWA</sequence>
<proteinExistence type="predicted"/>
<gene>
    <name evidence="2" type="ORF">BU23DRAFT_572929</name>
</gene>
<accession>A0A6A5URF9</accession>
<evidence type="ECO:0000313" key="3">
    <source>
        <dbReference type="Proteomes" id="UP000800036"/>
    </source>
</evidence>
<dbReference type="EMBL" id="ML976728">
    <property type="protein sequence ID" value="KAF1967773.1"/>
    <property type="molecule type" value="Genomic_DNA"/>
</dbReference>
<dbReference type="PROSITE" id="PS50075">
    <property type="entry name" value="CARRIER"/>
    <property type="match status" value="1"/>
</dbReference>
<evidence type="ECO:0000259" key="1">
    <source>
        <dbReference type="PROSITE" id="PS50075"/>
    </source>
</evidence>
<keyword evidence="3" id="KW-1185">Reference proteome</keyword>
<dbReference type="Proteomes" id="UP000800036">
    <property type="component" value="Unassembled WGS sequence"/>
</dbReference>
<protein>
    <submittedName>
        <fullName evidence="2">Alpha/beta-hydrolase</fullName>
    </submittedName>
</protein>
<name>A0A6A5URF9_9PLEO</name>
<reference evidence="2" key="1">
    <citation type="journal article" date="2020" name="Stud. Mycol.">
        <title>101 Dothideomycetes genomes: a test case for predicting lifestyles and emergence of pathogens.</title>
        <authorList>
            <person name="Haridas S."/>
            <person name="Albert R."/>
            <person name="Binder M."/>
            <person name="Bloem J."/>
            <person name="Labutti K."/>
            <person name="Salamov A."/>
            <person name="Andreopoulos B."/>
            <person name="Baker S."/>
            <person name="Barry K."/>
            <person name="Bills G."/>
            <person name="Bluhm B."/>
            <person name="Cannon C."/>
            <person name="Castanera R."/>
            <person name="Culley D."/>
            <person name="Daum C."/>
            <person name="Ezra D."/>
            <person name="Gonzalez J."/>
            <person name="Henrissat B."/>
            <person name="Kuo A."/>
            <person name="Liang C."/>
            <person name="Lipzen A."/>
            <person name="Lutzoni F."/>
            <person name="Magnuson J."/>
            <person name="Mondo S."/>
            <person name="Nolan M."/>
            <person name="Ohm R."/>
            <person name="Pangilinan J."/>
            <person name="Park H.-J."/>
            <person name="Ramirez L."/>
            <person name="Alfaro M."/>
            <person name="Sun H."/>
            <person name="Tritt A."/>
            <person name="Yoshinaga Y."/>
            <person name="Zwiers L.-H."/>
            <person name="Turgeon B."/>
            <person name="Goodwin S."/>
            <person name="Spatafora J."/>
            <person name="Crous P."/>
            <person name="Grigoriev I."/>
        </authorList>
    </citation>
    <scope>NUCLEOTIDE SEQUENCE</scope>
    <source>
        <strain evidence="2">CBS 107.79</strain>
    </source>
</reference>
<dbReference type="Pfam" id="PF00550">
    <property type="entry name" value="PP-binding"/>
    <property type="match status" value="1"/>
</dbReference>
<dbReference type="AlphaFoldDB" id="A0A6A5URF9"/>
<dbReference type="Pfam" id="PF00975">
    <property type="entry name" value="Thioesterase"/>
    <property type="match status" value="1"/>
</dbReference>
<keyword evidence="2" id="KW-0378">Hydrolase</keyword>
<dbReference type="InterPro" id="IPR001031">
    <property type="entry name" value="Thioesterase"/>
</dbReference>
<dbReference type="InterPro" id="IPR029058">
    <property type="entry name" value="AB_hydrolase_fold"/>
</dbReference>